<gene>
    <name evidence="1" type="ORF">PX52LOC_06408</name>
</gene>
<name>A0A5C1AIS5_9BACT</name>
<dbReference type="OrthoDB" id="9134537at2"/>
<evidence type="ECO:0000313" key="2">
    <source>
        <dbReference type="Proteomes" id="UP000324974"/>
    </source>
</evidence>
<evidence type="ECO:0000313" key="1">
    <source>
        <dbReference type="EMBL" id="QEL19339.1"/>
    </source>
</evidence>
<organism evidence="1 2">
    <name type="scientific">Limnoglobus roseus</name>
    <dbReference type="NCBI Taxonomy" id="2598579"/>
    <lineage>
        <taxon>Bacteria</taxon>
        <taxon>Pseudomonadati</taxon>
        <taxon>Planctomycetota</taxon>
        <taxon>Planctomycetia</taxon>
        <taxon>Gemmatales</taxon>
        <taxon>Gemmataceae</taxon>
        <taxon>Limnoglobus</taxon>
    </lineage>
</organism>
<dbReference type="AlphaFoldDB" id="A0A5C1AIS5"/>
<sequence>MTTGNAIVTGALRSATTIMPGEGIDGGEAESALAVLNAMLAAWSADGLTPAFHTLEGFPLVVNQANYTVGTGGNFNTVRPDEVCAVFRRDANGYDTPLNPWTREQWLADGLKSNQGTPTFWYYDPQYPLGVLRLDNAPTLAETIYLDTLKPINQFATLSSTMLMPGEYEEAMKYKLVERLAPEYGFPISQDLRVLITESFKRIKRKNSKPVRATFDPALRGSVPFNINNG</sequence>
<dbReference type="KEGG" id="lrs:PX52LOC_06408"/>
<dbReference type="Proteomes" id="UP000324974">
    <property type="component" value="Chromosome"/>
</dbReference>
<dbReference type="EMBL" id="CP042425">
    <property type="protein sequence ID" value="QEL19339.1"/>
    <property type="molecule type" value="Genomic_DNA"/>
</dbReference>
<protein>
    <submittedName>
        <fullName evidence="1">Uncharacterized protein</fullName>
    </submittedName>
</protein>
<dbReference type="Gene3D" id="1.10.3230.20">
    <property type="entry name" value="P22 tail accessory factor (Gp4)"/>
    <property type="match status" value="2"/>
</dbReference>
<dbReference type="RefSeq" id="WP_149113739.1">
    <property type="nucleotide sequence ID" value="NZ_CP042425.1"/>
</dbReference>
<proteinExistence type="predicted"/>
<accession>A0A5C1AIS5</accession>
<dbReference type="InterPro" id="IPR038258">
    <property type="entry name" value="Gp4_sf"/>
</dbReference>
<keyword evidence="2" id="KW-1185">Reference proteome</keyword>
<reference evidence="2" key="1">
    <citation type="submission" date="2019-08" db="EMBL/GenBank/DDBJ databases">
        <title>Limnoglobus roseus gen. nov., sp. nov., a novel freshwater planctomycete with a giant genome from the family Gemmataceae.</title>
        <authorList>
            <person name="Kulichevskaya I.S."/>
            <person name="Naumoff D.G."/>
            <person name="Miroshnikov K."/>
            <person name="Ivanova A."/>
            <person name="Philippov D.A."/>
            <person name="Hakobyan A."/>
            <person name="Rijpstra I.C."/>
            <person name="Sinninghe Damste J.S."/>
            <person name="Liesack W."/>
            <person name="Dedysh S.N."/>
        </authorList>
    </citation>
    <scope>NUCLEOTIDE SEQUENCE [LARGE SCALE GENOMIC DNA]</scope>
    <source>
        <strain evidence="2">PX52</strain>
    </source>
</reference>